<protein>
    <submittedName>
        <fullName evidence="1">Phage protein</fullName>
    </submittedName>
</protein>
<organism evidence="1 2">
    <name type="scientific">Lactiplantibacillus plantarum</name>
    <name type="common">Lactobacillus plantarum</name>
    <dbReference type="NCBI Taxonomy" id="1590"/>
    <lineage>
        <taxon>Bacteria</taxon>
        <taxon>Bacillati</taxon>
        <taxon>Bacillota</taxon>
        <taxon>Bacilli</taxon>
        <taxon>Lactobacillales</taxon>
        <taxon>Lactobacillaceae</taxon>
        <taxon>Lactiplantibacillus</taxon>
    </lineage>
</organism>
<comment type="caution">
    <text evidence="1">The sequence shown here is derived from an EMBL/GenBank/DDBJ whole genome shotgun (WGS) entry which is preliminary data.</text>
</comment>
<reference evidence="1 2" key="1">
    <citation type="submission" date="2016-03" db="EMBL/GenBank/DDBJ databases">
        <title>Comparative genomics of 54 Lactobacillus plantarum strains reveals genomic uncoupling from niche constraints.</title>
        <authorList>
            <person name="Martino M.E."/>
        </authorList>
    </citation>
    <scope>NUCLEOTIDE SEQUENCE [LARGE SCALE GENOMIC DNA]</scope>
    <source>
        <strain evidence="1 2">NAB2</strain>
    </source>
</reference>
<dbReference type="RefSeq" id="WP_022638353.1">
    <property type="nucleotide sequence ID" value="NZ_BLJR01000001.1"/>
</dbReference>
<name>A0AAW3RD73_LACPN</name>
<dbReference type="EMBL" id="LUXO01000033">
    <property type="protein sequence ID" value="KZV01745.1"/>
    <property type="molecule type" value="Genomic_DNA"/>
</dbReference>
<accession>A0AAW3RD73</accession>
<gene>
    <name evidence="1" type="ORF">NAB2_2365</name>
</gene>
<evidence type="ECO:0000313" key="2">
    <source>
        <dbReference type="Proteomes" id="UP000076872"/>
    </source>
</evidence>
<dbReference type="Proteomes" id="UP000076872">
    <property type="component" value="Unassembled WGS sequence"/>
</dbReference>
<dbReference type="AlphaFoldDB" id="A0AAW3RD73"/>
<sequence>MAIQLVTDQLSNVLDDTLRSQLVGDFKVIQKALNDLDGAQARLNSDQDKINQDFKNIKDDNKTRDANVQAIVNILTKYDVPIQIVNGKVVETEEGE</sequence>
<proteinExistence type="predicted"/>
<evidence type="ECO:0000313" key="1">
    <source>
        <dbReference type="EMBL" id="KZV01745.1"/>
    </source>
</evidence>